<proteinExistence type="predicted"/>
<keyword evidence="2" id="KW-1185">Reference proteome</keyword>
<dbReference type="Proteomes" id="UP000886998">
    <property type="component" value="Unassembled WGS sequence"/>
</dbReference>
<gene>
    <name evidence="1" type="ORF">TNIN_213741</name>
</gene>
<reference evidence="1" key="1">
    <citation type="submission" date="2020-08" db="EMBL/GenBank/DDBJ databases">
        <title>Multicomponent nature underlies the extraordinary mechanical properties of spider dragline silk.</title>
        <authorList>
            <person name="Kono N."/>
            <person name="Nakamura H."/>
            <person name="Mori M."/>
            <person name="Yoshida Y."/>
            <person name="Ohtoshi R."/>
            <person name="Malay A.D."/>
            <person name="Moran D.A.P."/>
            <person name="Tomita M."/>
            <person name="Numata K."/>
            <person name="Arakawa K."/>
        </authorList>
    </citation>
    <scope>NUCLEOTIDE SEQUENCE</scope>
</reference>
<sequence length="122" mass="14394">MISAKSDWRRLFQERLLTSEASVHFRAVLTLETNQLLERRQVLIDAESELKTVAKEKEMISAKSDWRRLFQERLLTSEASVHFRAVLTLETNQLLERRQVLIDAERYLLAMKRAKIVSVFFT</sequence>
<protein>
    <submittedName>
        <fullName evidence="1">Uncharacterized protein</fullName>
    </submittedName>
</protein>
<accession>A0A8X6XDY6</accession>
<dbReference type="EMBL" id="BMAV01007664">
    <property type="protein sequence ID" value="GFY50729.1"/>
    <property type="molecule type" value="Genomic_DNA"/>
</dbReference>
<evidence type="ECO:0000313" key="1">
    <source>
        <dbReference type="EMBL" id="GFY50729.1"/>
    </source>
</evidence>
<name>A0A8X6XDY6_9ARAC</name>
<comment type="caution">
    <text evidence="1">The sequence shown here is derived from an EMBL/GenBank/DDBJ whole genome shotgun (WGS) entry which is preliminary data.</text>
</comment>
<dbReference type="AlphaFoldDB" id="A0A8X6XDY6"/>
<organism evidence="1 2">
    <name type="scientific">Trichonephila inaurata madagascariensis</name>
    <dbReference type="NCBI Taxonomy" id="2747483"/>
    <lineage>
        <taxon>Eukaryota</taxon>
        <taxon>Metazoa</taxon>
        <taxon>Ecdysozoa</taxon>
        <taxon>Arthropoda</taxon>
        <taxon>Chelicerata</taxon>
        <taxon>Arachnida</taxon>
        <taxon>Araneae</taxon>
        <taxon>Araneomorphae</taxon>
        <taxon>Entelegynae</taxon>
        <taxon>Araneoidea</taxon>
        <taxon>Nephilidae</taxon>
        <taxon>Trichonephila</taxon>
        <taxon>Trichonephila inaurata</taxon>
    </lineage>
</organism>
<evidence type="ECO:0000313" key="2">
    <source>
        <dbReference type="Proteomes" id="UP000886998"/>
    </source>
</evidence>